<dbReference type="InterPro" id="IPR042204">
    <property type="entry name" value="2Fe-2S-bd_N"/>
</dbReference>
<dbReference type="PRINTS" id="PR00411">
    <property type="entry name" value="PNDRDTASEI"/>
</dbReference>
<dbReference type="SUPFAM" id="SSF51905">
    <property type="entry name" value="FAD/NAD(P)-binding domain"/>
    <property type="match status" value="1"/>
</dbReference>
<accession>A0A225NQM9</accession>
<dbReference type="PANTHER" id="PTHR43757">
    <property type="entry name" value="AMINOMETHYLTRANSFERASE"/>
    <property type="match status" value="1"/>
</dbReference>
<dbReference type="EMBL" id="AQQR01000003">
    <property type="protein sequence ID" value="OWU74782.1"/>
    <property type="molecule type" value="Genomic_DNA"/>
</dbReference>
<dbReference type="Pfam" id="PF17806">
    <property type="entry name" value="SO_alpha_A3"/>
    <property type="match status" value="1"/>
</dbReference>
<dbReference type="PRINTS" id="PR00368">
    <property type="entry name" value="FADPNR"/>
</dbReference>
<evidence type="ECO:0000313" key="6">
    <source>
        <dbReference type="EMBL" id="OWU74782.1"/>
    </source>
</evidence>
<dbReference type="Proteomes" id="UP000215377">
    <property type="component" value="Unassembled WGS sequence"/>
</dbReference>
<dbReference type="PIRSF" id="PIRSF037980">
    <property type="entry name" value="SoxA"/>
    <property type="match status" value="1"/>
</dbReference>
<dbReference type="Gene3D" id="3.30.1360.120">
    <property type="entry name" value="Probable tRNA modification gtpase trme, domain 1"/>
    <property type="match status" value="1"/>
</dbReference>
<dbReference type="SUPFAM" id="SSF103025">
    <property type="entry name" value="Folate-binding domain"/>
    <property type="match status" value="1"/>
</dbReference>
<sequence>MKRIDGGLIDRGQILTFTFDGRNYIGHGGDTLASALLANGVQLMGRSFKYHRPRGVLTAGSEEPNALVELRSGARQEPNTRATVAELYDGLEARSQNRWPSLAVDALAVNDLAAPLLTAGFYYKTFMWPKAFWEKLYEPMIRRAAGLGALSMAPDPDGYDRGFLHADLLVIGGGAAGLAAALTAGRSGARVVLADEDFRLGGRMLAESQLLDGQPASDWVAQAEADLRRMDNVRILPRTTVFGVYDHGIHGAVERVGDHLADPGPVRQRLWRITAKRTVLAAGAMERPIAFADNDRPGIMLAGAMRAYLNRWAVAPEGRVAIFTCCDDGHRTALDLVARGVKVFAVIDSRAEAPRFGDYNVMRGAVVTGTQGRRALRTIEVTQSDGTSTWLECSALGVAGGWNPTLHLTGHHRSRPVWDATIAAFVPGQGGPAGLAAAGAAAGRGGCAAAMADGARVAGEALAALGMSVTGADLPATEDPPQAIAPLWHVPGKRRAWVDQQNDVTVKDIRLAHQENMVSVEHLKRWTTLGMATDQGKTANVTALAVMAELTGKSIPETGTTTYRPPFTPVSMGVLGSGDTGPGFRPRRLPPTHRWAEREGAVFVEVGPWMRAQYFPRAGETHWRQSVDREALAVRRDVGLCDVTTLGKIDVQGADAGAFLDRIYSNAMASLKVGRVRYGLMLREDGILYDDGTCARLAEDHYVVTTTTANAGPVFRNMEFARQALFPDMDVQLVSTTDAWAQIAVAGPKSRALLERIVDGFDLSSDAFPFMACAPLTVAGGLRARLFRISFSGELAYELAVPARYGGAVMARLMELGADLGVTPYGTEALAVLRIEKGHAAGAELNGQTTAAMLGLGRMVSVKKDAIGAVMSRRPGMAGDTRRLVGLRPVDAEERVVSGAHLFTEGAVRSMDTDEGWITSACYSPHLQTMIGLGFLKDGADRMDEVIVAANPLEGSEVRLKVVSAHFVDPEGDRPRD</sequence>
<dbReference type="PANTHER" id="PTHR43757:SF2">
    <property type="entry name" value="AMINOMETHYLTRANSFERASE, MITOCHONDRIAL"/>
    <property type="match status" value="1"/>
</dbReference>
<dbReference type="Gene3D" id="3.10.20.440">
    <property type="entry name" value="2Fe-2S iron-sulphur cluster binding domain, sarcosine oxidase, alpha subunit, N-terminal domain"/>
    <property type="match status" value="1"/>
</dbReference>
<comment type="caution">
    <text evidence="6">The sequence shown here is derived from an EMBL/GenBank/DDBJ whole genome shotgun (WGS) entry which is preliminary data.</text>
</comment>
<comment type="similarity">
    <text evidence="1">Belongs to the GcvT family.</text>
</comment>
<dbReference type="Gene3D" id="1.10.10.1100">
    <property type="entry name" value="BFD-like [2Fe-2S]-binding domain"/>
    <property type="match status" value="1"/>
</dbReference>
<protein>
    <submittedName>
        <fullName evidence="6">Sarcosine oxidase subunit alpha</fullName>
    </submittedName>
</protein>
<dbReference type="InterPro" id="IPR013977">
    <property type="entry name" value="GcvT_C"/>
</dbReference>
<dbReference type="Gene3D" id="3.50.50.60">
    <property type="entry name" value="FAD/NAD(P)-binding domain"/>
    <property type="match status" value="1"/>
</dbReference>
<name>A0A225NQM9_9RHOB</name>
<dbReference type="InterPro" id="IPR027266">
    <property type="entry name" value="TrmE/GcvT-like"/>
</dbReference>
<dbReference type="OrthoDB" id="5287468at2"/>
<dbReference type="AlphaFoldDB" id="A0A225NQM9"/>
<evidence type="ECO:0000256" key="1">
    <source>
        <dbReference type="ARBA" id="ARBA00008609"/>
    </source>
</evidence>
<dbReference type="SUPFAM" id="SSF101790">
    <property type="entry name" value="Aminomethyltransferase beta-barrel domain"/>
    <property type="match status" value="1"/>
</dbReference>
<dbReference type="InterPro" id="IPR028896">
    <property type="entry name" value="GcvT/YgfZ/DmdA"/>
</dbReference>
<feature type="domain" description="SoxA A3" evidence="5">
    <location>
        <begin position="493"/>
        <end position="578"/>
    </location>
</feature>
<dbReference type="Pfam" id="PF08669">
    <property type="entry name" value="GCV_T_C"/>
    <property type="match status" value="1"/>
</dbReference>
<dbReference type="InterPro" id="IPR006277">
    <property type="entry name" value="Sarcosine_oxidase_asu"/>
</dbReference>
<evidence type="ECO:0000259" key="5">
    <source>
        <dbReference type="Pfam" id="PF17806"/>
    </source>
</evidence>
<dbReference type="Pfam" id="PF13510">
    <property type="entry name" value="Fer2_4"/>
    <property type="match status" value="1"/>
</dbReference>
<dbReference type="GO" id="GO:0046653">
    <property type="term" value="P:tetrahydrofolate metabolic process"/>
    <property type="evidence" value="ECO:0007669"/>
    <property type="project" value="InterPro"/>
</dbReference>
<dbReference type="GO" id="GO:0008115">
    <property type="term" value="F:sarcosine oxidase activity"/>
    <property type="evidence" value="ECO:0007669"/>
    <property type="project" value="InterPro"/>
</dbReference>
<dbReference type="NCBIfam" id="TIGR01372">
    <property type="entry name" value="soxA"/>
    <property type="match status" value="1"/>
</dbReference>
<reference evidence="6 7" key="1">
    <citation type="submission" date="2013-04" db="EMBL/GenBank/DDBJ databases">
        <title>Oceanicola sp. 22II1-22F33 Genome Sequencing.</title>
        <authorList>
            <person name="Lai Q."/>
            <person name="Li G."/>
            <person name="Shao Z."/>
        </authorList>
    </citation>
    <scope>NUCLEOTIDE SEQUENCE [LARGE SCALE GENOMIC DNA]</scope>
    <source>
        <strain evidence="6 7">22II1-22F33</strain>
    </source>
</reference>
<keyword evidence="2" id="KW-0560">Oxidoreductase</keyword>
<proteinExistence type="inferred from homology"/>
<evidence type="ECO:0000259" key="3">
    <source>
        <dbReference type="Pfam" id="PF01571"/>
    </source>
</evidence>
<gene>
    <name evidence="6" type="ORF">ATO3_09275</name>
</gene>
<feature type="domain" description="GCVT N-terminal" evidence="3">
    <location>
        <begin position="593"/>
        <end position="864"/>
    </location>
</feature>
<dbReference type="RefSeq" id="WP_088649575.1">
    <property type="nucleotide sequence ID" value="NZ_AQQR01000003.1"/>
</dbReference>
<dbReference type="InterPro" id="IPR006222">
    <property type="entry name" value="GCVT_N"/>
</dbReference>
<evidence type="ECO:0000256" key="2">
    <source>
        <dbReference type="ARBA" id="ARBA00023002"/>
    </source>
</evidence>
<dbReference type="Pfam" id="PF12831">
    <property type="entry name" value="FAD_oxidored"/>
    <property type="match status" value="1"/>
</dbReference>
<evidence type="ECO:0000313" key="7">
    <source>
        <dbReference type="Proteomes" id="UP000215377"/>
    </source>
</evidence>
<dbReference type="InterPro" id="IPR041854">
    <property type="entry name" value="BFD-like_2Fe2S-bd_dom_sf"/>
</dbReference>
<keyword evidence="7" id="KW-1185">Reference proteome</keyword>
<evidence type="ECO:0000259" key="4">
    <source>
        <dbReference type="Pfam" id="PF08669"/>
    </source>
</evidence>
<organism evidence="6 7">
    <name type="scientific">Marinibacterium profundimaris</name>
    <dbReference type="NCBI Taxonomy" id="1679460"/>
    <lineage>
        <taxon>Bacteria</taxon>
        <taxon>Pseudomonadati</taxon>
        <taxon>Pseudomonadota</taxon>
        <taxon>Alphaproteobacteria</taxon>
        <taxon>Rhodobacterales</taxon>
        <taxon>Paracoccaceae</taxon>
        <taxon>Marinibacterium</taxon>
    </lineage>
</organism>
<dbReference type="Pfam" id="PF01571">
    <property type="entry name" value="GCV_T"/>
    <property type="match status" value="1"/>
</dbReference>
<feature type="domain" description="Aminomethyltransferase C-terminal" evidence="4">
    <location>
        <begin position="882"/>
        <end position="969"/>
    </location>
</feature>
<dbReference type="InterPro" id="IPR029043">
    <property type="entry name" value="GcvT/YgfZ_C"/>
</dbReference>
<dbReference type="InterPro" id="IPR036188">
    <property type="entry name" value="FAD/NAD-bd_sf"/>
</dbReference>
<dbReference type="InterPro" id="IPR041117">
    <property type="entry name" value="SoxA_A3"/>
</dbReference>